<comment type="caution">
    <text evidence="1">The sequence shown here is derived from an EMBL/GenBank/DDBJ whole genome shotgun (WGS) entry which is preliminary data.</text>
</comment>
<sequence>MAQDDRQYECIVFGASGYTGKYTAEHITTHLPTDFKWAVAGRSLVKLQAVVDETKSLNPDRAQPGIQVAQLNKNELVNLAKKTKVLVTTVGPYHKYGSLVVEACAETGTHYLDVTGETPWVYDMIQKYDETAKKTGAIMIPQNGIESAPSDLMCWMLVSHIRETLGVGTGEIIHTIHEQNSAPSGGTIATILSLFDSYGPSHLTKAQQPWSMCPITPPKQTFSKPMFERLTGIRSDNDLGALTDSVLGPADIPIIHRTWGFYGEKYYGQNFHVSAYMKARNAFTSFAFHLALVSAMTALMLPPVRWLLKYFVYKPGEGPPREQGKREYSEWRSIANADTTDSAEPKRAYGRMRWEGSMYHLTGVCLAEAALTIAREKTFAHKLGGGMLTPATLGAIYLEKLQKAGLEVECKMMP</sequence>
<keyword evidence="2" id="KW-1185">Reference proteome</keyword>
<dbReference type="EMBL" id="JAUTXU010000033">
    <property type="protein sequence ID" value="KAK3718151.1"/>
    <property type="molecule type" value="Genomic_DNA"/>
</dbReference>
<gene>
    <name evidence="1" type="ORF">LTR37_005266</name>
</gene>
<dbReference type="Proteomes" id="UP001281147">
    <property type="component" value="Unassembled WGS sequence"/>
</dbReference>
<evidence type="ECO:0000313" key="2">
    <source>
        <dbReference type="Proteomes" id="UP001281147"/>
    </source>
</evidence>
<accession>A0ACC3NJF8</accession>
<evidence type="ECO:0000313" key="1">
    <source>
        <dbReference type="EMBL" id="KAK3718151.1"/>
    </source>
</evidence>
<name>A0ACC3NJF8_9PEZI</name>
<protein>
    <submittedName>
        <fullName evidence="1">Uncharacterized protein</fullName>
    </submittedName>
</protein>
<proteinExistence type="predicted"/>
<organism evidence="1 2">
    <name type="scientific">Vermiconidia calcicola</name>
    <dbReference type="NCBI Taxonomy" id="1690605"/>
    <lineage>
        <taxon>Eukaryota</taxon>
        <taxon>Fungi</taxon>
        <taxon>Dikarya</taxon>
        <taxon>Ascomycota</taxon>
        <taxon>Pezizomycotina</taxon>
        <taxon>Dothideomycetes</taxon>
        <taxon>Dothideomycetidae</taxon>
        <taxon>Mycosphaerellales</taxon>
        <taxon>Extremaceae</taxon>
        <taxon>Vermiconidia</taxon>
    </lineage>
</organism>
<reference evidence="1" key="1">
    <citation type="submission" date="2023-07" db="EMBL/GenBank/DDBJ databases">
        <title>Black Yeasts Isolated from many extreme environments.</title>
        <authorList>
            <person name="Coleine C."/>
            <person name="Stajich J.E."/>
            <person name="Selbmann L."/>
        </authorList>
    </citation>
    <scope>NUCLEOTIDE SEQUENCE</scope>
    <source>
        <strain evidence="1">CCFEE 5714</strain>
    </source>
</reference>